<protein>
    <recommendedName>
        <fullName evidence="10">Ig-like domain-containing protein</fullName>
    </recommendedName>
</protein>
<dbReference type="InterPro" id="IPR051117">
    <property type="entry name" value="TRG_var/const_region"/>
</dbReference>
<dbReference type="InterPro" id="IPR036179">
    <property type="entry name" value="Ig-like_dom_sf"/>
</dbReference>
<dbReference type="GO" id="GO:0016020">
    <property type="term" value="C:membrane"/>
    <property type="evidence" value="ECO:0007669"/>
    <property type="project" value="UniProtKB-SubCell"/>
</dbReference>
<dbReference type="SUPFAM" id="SSF48726">
    <property type="entry name" value="Immunoglobulin"/>
    <property type="match status" value="1"/>
</dbReference>
<organism evidence="8 9">
    <name type="scientific">Gulo gulo</name>
    <name type="common">Wolverine</name>
    <name type="synonym">Gluton</name>
    <dbReference type="NCBI Taxonomy" id="48420"/>
    <lineage>
        <taxon>Eukaryota</taxon>
        <taxon>Metazoa</taxon>
        <taxon>Chordata</taxon>
        <taxon>Craniata</taxon>
        <taxon>Vertebrata</taxon>
        <taxon>Euteleostomi</taxon>
        <taxon>Mammalia</taxon>
        <taxon>Eutheria</taxon>
        <taxon>Laurasiatheria</taxon>
        <taxon>Carnivora</taxon>
        <taxon>Caniformia</taxon>
        <taxon>Musteloidea</taxon>
        <taxon>Mustelidae</taxon>
        <taxon>Guloninae</taxon>
        <taxon>Gulo</taxon>
    </lineage>
</organism>
<evidence type="ECO:0000256" key="3">
    <source>
        <dbReference type="ARBA" id="ARBA00022989"/>
    </source>
</evidence>
<comment type="caution">
    <text evidence="8">The sequence shown here is derived from an EMBL/GenBank/DDBJ whole genome shotgun (WGS) entry which is preliminary data.</text>
</comment>
<dbReference type="PANTHER" id="PTHR19256:SF65">
    <property type="entry name" value="T CELL RECEPTOR GAMMA CONSTANT 1-RELATED"/>
    <property type="match status" value="1"/>
</dbReference>
<evidence type="ECO:0000313" key="9">
    <source>
        <dbReference type="Proteomes" id="UP000269945"/>
    </source>
</evidence>
<evidence type="ECO:0000256" key="2">
    <source>
        <dbReference type="ARBA" id="ARBA00022692"/>
    </source>
</evidence>
<evidence type="ECO:0000256" key="5">
    <source>
        <dbReference type="ARBA" id="ARBA00023170"/>
    </source>
</evidence>
<reference evidence="8 9" key="1">
    <citation type="submission" date="2018-10" db="EMBL/GenBank/DDBJ databases">
        <authorList>
            <person name="Ekblom R."/>
            <person name="Jareborg N."/>
        </authorList>
    </citation>
    <scope>NUCLEOTIDE SEQUENCE [LARGE SCALE GENOMIC DNA]</scope>
    <source>
        <tissue evidence="8">Muscle</tissue>
    </source>
</reference>
<comment type="subcellular location">
    <subcellularLocation>
        <location evidence="1">Membrane</location>
    </subcellularLocation>
</comment>
<gene>
    <name evidence="8" type="ORF">BN2614_LOCUS1</name>
</gene>
<feature type="chain" id="PRO_5040723926" description="Ig-like domain-containing protein" evidence="7">
    <location>
        <begin position="20"/>
        <end position="108"/>
    </location>
</feature>
<keyword evidence="7" id="KW-0732">Signal</keyword>
<evidence type="ECO:0000256" key="1">
    <source>
        <dbReference type="ARBA" id="ARBA00004370"/>
    </source>
</evidence>
<evidence type="ECO:0000256" key="6">
    <source>
        <dbReference type="ARBA" id="ARBA00023319"/>
    </source>
</evidence>
<dbReference type="EMBL" id="CYRY02013268">
    <property type="protein sequence ID" value="VCW83962.1"/>
    <property type="molecule type" value="Genomic_DNA"/>
</dbReference>
<evidence type="ECO:0000256" key="7">
    <source>
        <dbReference type="SAM" id="SignalP"/>
    </source>
</evidence>
<keyword evidence="2" id="KW-0812">Transmembrane</keyword>
<dbReference type="PANTHER" id="PTHR19256">
    <property type="entry name" value="T-CELL RECEPTOR GAMMA CHAIN"/>
    <property type="match status" value="1"/>
</dbReference>
<name>A0A9X9LRM7_GULGU</name>
<keyword evidence="3" id="KW-1133">Transmembrane helix</keyword>
<keyword evidence="4" id="KW-0472">Membrane</keyword>
<proteinExistence type="predicted"/>
<dbReference type="InterPro" id="IPR013783">
    <property type="entry name" value="Ig-like_fold"/>
</dbReference>
<accession>A0A9X9LRM7</accession>
<evidence type="ECO:0008006" key="10">
    <source>
        <dbReference type="Google" id="ProtNLM"/>
    </source>
</evidence>
<feature type="signal peptide" evidence="7">
    <location>
        <begin position="1"/>
        <end position="19"/>
    </location>
</feature>
<dbReference type="Proteomes" id="UP000269945">
    <property type="component" value="Unassembled WGS sequence"/>
</dbReference>
<keyword evidence="9" id="KW-1185">Reference proteome</keyword>
<keyword evidence="5" id="KW-0675">Receptor</keyword>
<evidence type="ECO:0000256" key="4">
    <source>
        <dbReference type="ARBA" id="ARBA00023136"/>
    </source>
</evidence>
<dbReference type="Gene3D" id="2.60.40.10">
    <property type="entry name" value="Immunoglobulins"/>
    <property type="match status" value="1"/>
</dbReference>
<evidence type="ECO:0000313" key="8">
    <source>
        <dbReference type="EMBL" id="VCW83962.1"/>
    </source>
</evidence>
<dbReference type="AlphaFoldDB" id="A0A9X9LRM7"/>
<keyword evidence="6" id="KW-0393">Immunoglobulin domain</keyword>
<sequence length="108" mass="12203">MLGPLAILCALLFPDGRTGLKQDQPALLEAHSGSSPSLLCQVDTSVSYIHWYRHQEGMASKRLLYLDMSRSYVQWDFVLKVGKVDAKKGRDSYSCTLAVLRLERSREE</sequence>